<dbReference type="Pfam" id="PF13575">
    <property type="entry name" value="DUF4135"/>
    <property type="match status" value="1"/>
</dbReference>
<dbReference type="PIRSF" id="PIRSF037228">
    <property type="entry name" value="Lant_mod_RumM"/>
    <property type="match status" value="1"/>
</dbReference>
<accession>A0A7C5Z0L2</accession>
<evidence type="ECO:0000313" key="2">
    <source>
        <dbReference type="EMBL" id="HHS01951.1"/>
    </source>
</evidence>
<comment type="caution">
    <text evidence="2">The sequence shown here is derived from an EMBL/GenBank/DDBJ whole genome shotgun (WGS) entry which is preliminary data.</text>
</comment>
<dbReference type="InterPro" id="IPR007822">
    <property type="entry name" value="LANC-like"/>
</dbReference>
<dbReference type="InterPro" id="IPR017146">
    <property type="entry name" value="Lanti_2_LanM"/>
</dbReference>
<evidence type="ECO:0000259" key="1">
    <source>
        <dbReference type="Pfam" id="PF13575"/>
    </source>
</evidence>
<reference evidence="2" key="1">
    <citation type="journal article" date="2020" name="mSystems">
        <title>Genome- and Community-Level Interaction Insights into Carbon Utilization and Element Cycling Functions of Hydrothermarchaeota in Hydrothermal Sediment.</title>
        <authorList>
            <person name="Zhou Z."/>
            <person name="Liu Y."/>
            <person name="Xu W."/>
            <person name="Pan J."/>
            <person name="Luo Z.H."/>
            <person name="Li M."/>
        </authorList>
    </citation>
    <scope>NUCLEOTIDE SEQUENCE [LARGE SCALE GENOMIC DNA]</scope>
    <source>
        <strain evidence="2">SpSt-102</strain>
    </source>
</reference>
<organism evidence="2">
    <name type="scientific">Caldicellulosiruptor owensensis</name>
    <dbReference type="NCBI Taxonomy" id="55205"/>
    <lineage>
        <taxon>Bacteria</taxon>
        <taxon>Bacillati</taxon>
        <taxon>Bacillota</taxon>
        <taxon>Bacillota incertae sedis</taxon>
        <taxon>Caldicellulosiruptorales</taxon>
        <taxon>Caldicellulosiruptoraceae</taxon>
        <taxon>Caldicellulosiruptor</taxon>
    </lineage>
</organism>
<dbReference type="EMBL" id="DRUZ01000068">
    <property type="protein sequence ID" value="HHS01951.1"/>
    <property type="molecule type" value="Genomic_DNA"/>
</dbReference>
<sequence>MLDKKRYLDALDVEEMLSEIIPQILFIDERIMLYKELGFCNYNIDKLEEWVNTKGLFNREHFYEYLSLKGLTVDDIALAFKNLTKEERKKVLIKARQLECVKIVEEIVSNYLEEYKRIGFDSDNIDLDISLLPFTYYFSKKLNCILEKISNFQLEKKAIENVVKQLSQYLIQLTIKAVINELHLDKEKGLLEGATGEERFKSFVKDRFINPEKLIDFYRTYPVLLRRLAKKTKNFTEFIEKMLTDLDRNFEKICTKIGIKSKANLITRIECGKGDVHEKGKFTAIIELGYDRKLVYKPRCLKIKEKFEEFLSWINENAKAVVPNFLDLIVNKGLYEEDFTIEEFVTYDSCETEKEIKRFYIRLGEISALIYLLGGNDIHYENVIAHREYPIVVDLESLFQGEIGMFGDESEAQFIAYKKIMESIGRTGILPLTIGAENFDLSAVGGDKQKVPYKVLKLVDAGTDDMRLEYDDAEIEAAENIPLLKGKKVDYKNYVEDIMYGIKMMFNFFIKKRDECLDKLEIFRGIKVRKIIRSTQNYARMMEYSTHPVYLADAARFERLYLNMWAYPYKNKEIVLSEIKDLLNDDIPIFYGFTDSKVLIDSDGRKIEDCYDEDSFDEVKKLISKIDEDFLEEQIIHATVALGLFEKSINKKFECIGRLNLEISDISLENKEKLLLSSIRFLYNKIMEEVIWDKNKKTCSWLCPIYDSEKKIWKLSPLDIDFLNGIGGVYLFLNYCSELLTEAEMELKNLVSALEFTLYKGIESYISEAYKRKKNKFIASSINRIASALYALLVTQKKEKNQRLFDIVASALEVLRMETSDILSDNVISDINVNVLIKILIELYKYTGFIECLKLAEVFLNHNYQKLPYIMTAKNDVYRGTGMLSIILYEFSAVTGDVTILEHAKELLNRSFRQYINTEDYSFYSGLSGLLICLSRVFNNESEFSNFFPLVKELVRKIGSKRSIDDSVFYGTAGEIEAILSIYEIARDKEIKDIADKKVQHMLMKYKRIGNFGCKSLEKFRTIYFSQGLSGIGYTLLRICNFSKLPNVLLFDT</sequence>
<name>A0A7C5Z0L2_9FIRM</name>
<dbReference type="CDD" id="cd04792">
    <property type="entry name" value="LanM-like"/>
    <property type="match status" value="1"/>
</dbReference>
<feature type="domain" description="Lantibiotic biosynthesis protein dehydration" evidence="1">
    <location>
        <begin position="221"/>
        <end position="591"/>
    </location>
</feature>
<dbReference type="NCBIfam" id="TIGR03897">
    <property type="entry name" value="lanti_2_LanM"/>
    <property type="match status" value="1"/>
</dbReference>
<dbReference type="Pfam" id="PF05147">
    <property type="entry name" value="LANC_like"/>
    <property type="match status" value="1"/>
</dbReference>
<dbReference type="InterPro" id="IPR025410">
    <property type="entry name" value="Lant_dehyd"/>
</dbReference>
<protein>
    <submittedName>
        <fullName evidence="2">Type 2 lantipeptide synthetase LanM</fullName>
    </submittedName>
</protein>
<proteinExistence type="predicted"/>
<dbReference type="AlphaFoldDB" id="A0A7C5Z0L2"/>
<gene>
    <name evidence="2" type="primary">lanM</name>
    <name evidence="2" type="ORF">ENL71_05425</name>
</gene>
<dbReference type="SUPFAM" id="SSF158745">
    <property type="entry name" value="LanC-like"/>
    <property type="match status" value="2"/>
</dbReference>
<dbReference type="GO" id="GO:0031179">
    <property type="term" value="P:peptide modification"/>
    <property type="evidence" value="ECO:0007669"/>
    <property type="project" value="InterPro"/>
</dbReference>
<dbReference type="Gene3D" id="1.50.10.20">
    <property type="match status" value="1"/>
</dbReference>